<feature type="compositionally biased region" description="Polar residues" evidence="1">
    <location>
        <begin position="91"/>
        <end position="103"/>
    </location>
</feature>
<proteinExistence type="predicted"/>
<keyword evidence="3" id="KW-1185">Reference proteome</keyword>
<sequence>MAAVFMAAEGATYAPTDAGGEVFIPYVRNTFLSLPPCSDGLHPGARRCWSLEDLEGPQKRYARQVHSLMFKVQPLPKTPTTDISGAPPGTVFSSASEPGSVTGSESVMESVAEEEPIELEAEELAQVPLDEAGELTSIGSILHGSGECRPCAFLGSERRPCTKGVACVFCHFPHDARRKVRLGRRKRREMRISARAAVRAAGAEGISAAPRYIPISWPVGPSVGSGAPRAPQALLTFLQFQGNELESTYPIGSRASLTSVFVQAEESEALREEILQKAQLLQKFQLAEEAPPAALASETGVDAEEGDNAWFIVVKEELQKLDFKDPLEDLEEEAMIRLLDVPEEHEVAHLQEIPEELIVVHQSDFPKLVEQIRAFLDGIQEPAEDAEEKSESGSRPQQLGS</sequence>
<gene>
    <name evidence="2" type="ORF">CCMP2556_LOCUS15029</name>
</gene>
<feature type="region of interest" description="Disordered" evidence="1">
    <location>
        <begin position="76"/>
        <end position="104"/>
    </location>
</feature>
<protein>
    <recommendedName>
        <fullName evidence="4">C3H1-type domain-containing protein</fullName>
    </recommendedName>
</protein>
<evidence type="ECO:0000256" key="1">
    <source>
        <dbReference type="SAM" id="MobiDB-lite"/>
    </source>
</evidence>
<feature type="region of interest" description="Disordered" evidence="1">
    <location>
        <begin position="380"/>
        <end position="401"/>
    </location>
</feature>
<evidence type="ECO:0008006" key="4">
    <source>
        <dbReference type="Google" id="ProtNLM"/>
    </source>
</evidence>
<dbReference type="Proteomes" id="UP001642484">
    <property type="component" value="Unassembled WGS sequence"/>
</dbReference>
<evidence type="ECO:0000313" key="2">
    <source>
        <dbReference type="EMBL" id="CAK9022888.1"/>
    </source>
</evidence>
<organism evidence="2 3">
    <name type="scientific">Durusdinium trenchii</name>
    <dbReference type="NCBI Taxonomy" id="1381693"/>
    <lineage>
        <taxon>Eukaryota</taxon>
        <taxon>Sar</taxon>
        <taxon>Alveolata</taxon>
        <taxon>Dinophyceae</taxon>
        <taxon>Suessiales</taxon>
        <taxon>Symbiodiniaceae</taxon>
        <taxon>Durusdinium</taxon>
    </lineage>
</organism>
<name>A0ABP0K7X9_9DINO</name>
<dbReference type="EMBL" id="CAXAMN010007780">
    <property type="protein sequence ID" value="CAK9022888.1"/>
    <property type="molecule type" value="Genomic_DNA"/>
</dbReference>
<evidence type="ECO:0000313" key="3">
    <source>
        <dbReference type="Proteomes" id="UP001642484"/>
    </source>
</evidence>
<accession>A0ABP0K7X9</accession>
<comment type="caution">
    <text evidence="2">The sequence shown here is derived from an EMBL/GenBank/DDBJ whole genome shotgun (WGS) entry which is preliminary data.</text>
</comment>
<reference evidence="2 3" key="1">
    <citation type="submission" date="2024-02" db="EMBL/GenBank/DDBJ databases">
        <authorList>
            <person name="Chen Y."/>
            <person name="Shah S."/>
            <person name="Dougan E. K."/>
            <person name="Thang M."/>
            <person name="Chan C."/>
        </authorList>
    </citation>
    <scope>NUCLEOTIDE SEQUENCE [LARGE SCALE GENOMIC DNA]</scope>
</reference>